<organism evidence="2 3">
    <name type="scientific">Cohnella lupini</name>
    <dbReference type="NCBI Taxonomy" id="1294267"/>
    <lineage>
        <taxon>Bacteria</taxon>
        <taxon>Bacillati</taxon>
        <taxon>Bacillota</taxon>
        <taxon>Bacilli</taxon>
        <taxon>Bacillales</taxon>
        <taxon>Paenibacillaceae</taxon>
        <taxon>Cohnella</taxon>
    </lineage>
</organism>
<dbReference type="OrthoDB" id="2499850at2"/>
<evidence type="ECO:0000256" key="1">
    <source>
        <dbReference type="SAM" id="MobiDB-lite"/>
    </source>
</evidence>
<gene>
    <name evidence="2" type="ORF">DFP95_11367</name>
</gene>
<feature type="compositionally biased region" description="Low complexity" evidence="1">
    <location>
        <begin position="32"/>
        <end position="60"/>
    </location>
</feature>
<name>A0A3D9I4C8_9BACL</name>
<dbReference type="EMBL" id="QRDY01000013">
    <property type="protein sequence ID" value="RED56594.1"/>
    <property type="molecule type" value="Genomic_DNA"/>
</dbReference>
<evidence type="ECO:0000313" key="2">
    <source>
        <dbReference type="EMBL" id="RED56594.1"/>
    </source>
</evidence>
<protein>
    <submittedName>
        <fullName evidence="2">Putative aldouronate transport system substrate-binding protein</fullName>
    </submittedName>
</protein>
<proteinExistence type="predicted"/>
<dbReference type="AlphaFoldDB" id="A0A3D9I4C8"/>
<sequence length="583" mass="64110">MIRTKWGSLVLAVIVTAVLVLSACSKNEGNNASPSASAPETPAASTSAAESEAASPSPAENLDPLGKYEPGIGLSTIRHTNSGMKFLNGDTIDSNIYTKSYESELGIKVTNKWVVDDTQYAQKLNVSIVSGDLPDFFEVDPKQLQTLIDGDQLADLMEAYEKYASELTKKIWGGINDGKLDTALSKGKLVALPINGGQTDDPDFIWIRQDWLDNLGLQGPKTMDDVLNIAKAFATQDPDKNNKNDTFGLNMNKNIWDGYSGITGFLNGYGAYAYNPTNQSGTSTFWIKDASGKLVFADIQPEVKVALGKLQELFKAKAISPEWATMDGTKASEFETSGKVGMHFGQFWNANWPLADMKKVNPKSEWSIFPLVSADGSAAKVQSLGYRPNRFIVVNKSVGNPEAIIKLLNYFMEKNYGETRNEDYHIVTQGEEQVNTFPYAAIGGSYADTNQNDYALVQEALKTNDPSTLNPTAKGYYDNILAYRGGDLGQWWVEKVFGNQSTYEALAKYKSDPNNYVYNEFYGSPTATMSERGSTLKDMEATVFTKIIMGAASIDEFDKFVADWKSQGGDAITQEVNDWYSKR</sequence>
<feature type="region of interest" description="Disordered" evidence="1">
    <location>
        <begin position="29"/>
        <end position="66"/>
    </location>
</feature>
<dbReference type="RefSeq" id="WP_115994403.1">
    <property type="nucleotide sequence ID" value="NZ_QRDY01000013.1"/>
</dbReference>
<accession>A0A3D9I4C8</accession>
<dbReference type="Gene3D" id="3.40.190.10">
    <property type="entry name" value="Periplasmic binding protein-like II"/>
    <property type="match status" value="3"/>
</dbReference>
<evidence type="ECO:0000313" key="3">
    <source>
        <dbReference type="Proteomes" id="UP000256869"/>
    </source>
</evidence>
<dbReference type="CDD" id="cd13580">
    <property type="entry name" value="PBP2_AlgQ_like_1"/>
    <property type="match status" value="1"/>
</dbReference>
<dbReference type="InterPro" id="IPR050490">
    <property type="entry name" value="Bact_solute-bd_prot1"/>
</dbReference>
<dbReference type="SUPFAM" id="SSF53850">
    <property type="entry name" value="Periplasmic binding protein-like II"/>
    <property type="match status" value="1"/>
</dbReference>
<reference evidence="2 3" key="1">
    <citation type="submission" date="2018-07" db="EMBL/GenBank/DDBJ databases">
        <title>Genomic Encyclopedia of Type Strains, Phase III (KMG-III): the genomes of soil and plant-associated and newly described type strains.</title>
        <authorList>
            <person name="Whitman W."/>
        </authorList>
    </citation>
    <scope>NUCLEOTIDE SEQUENCE [LARGE SCALE GENOMIC DNA]</scope>
    <source>
        <strain evidence="2 3">CECT 8236</strain>
    </source>
</reference>
<comment type="caution">
    <text evidence="2">The sequence shown here is derived from an EMBL/GenBank/DDBJ whole genome shotgun (WGS) entry which is preliminary data.</text>
</comment>
<dbReference type="Proteomes" id="UP000256869">
    <property type="component" value="Unassembled WGS sequence"/>
</dbReference>
<dbReference type="PROSITE" id="PS51257">
    <property type="entry name" value="PROKAR_LIPOPROTEIN"/>
    <property type="match status" value="1"/>
</dbReference>
<keyword evidence="3" id="KW-1185">Reference proteome</keyword>
<dbReference type="PANTHER" id="PTHR43649">
    <property type="entry name" value="ARABINOSE-BINDING PROTEIN-RELATED"/>
    <property type="match status" value="1"/>
</dbReference>